<dbReference type="STRING" id="1349767.GJA_4304"/>
<dbReference type="HOGENOM" id="CLU_017028_6_0_4"/>
<dbReference type="EMBL" id="HG322949">
    <property type="protein sequence ID" value="CDG84912.1"/>
    <property type="molecule type" value="Genomic_DNA"/>
</dbReference>
<dbReference type="GO" id="GO:0015833">
    <property type="term" value="P:peptide transport"/>
    <property type="evidence" value="ECO:0007669"/>
    <property type="project" value="TreeGrafter"/>
</dbReference>
<gene>
    <name evidence="7" type="ORF">GJA_4304</name>
</gene>
<dbReference type="GO" id="GO:1904680">
    <property type="term" value="F:peptide transmembrane transporter activity"/>
    <property type="evidence" value="ECO:0007669"/>
    <property type="project" value="TreeGrafter"/>
</dbReference>
<dbReference type="Gene3D" id="3.40.190.10">
    <property type="entry name" value="Periplasmic binding protein-like II"/>
    <property type="match status" value="1"/>
</dbReference>
<dbReference type="InterPro" id="IPR030678">
    <property type="entry name" value="Peptide/Ni-bd"/>
</dbReference>
<dbReference type="AlphaFoldDB" id="W0VC80"/>
<keyword evidence="3" id="KW-0813">Transport</keyword>
<reference evidence="7 8" key="1">
    <citation type="journal article" date="2015" name="Genome Announc.">
        <title>Genome Sequence of Mushroom Soft-Rot Pathogen Janthinobacterium agaricidamnosum.</title>
        <authorList>
            <person name="Graupner K."/>
            <person name="Lackner G."/>
            <person name="Hertweck C."/>
        </authorList>
    </citation>
    <scope>NUCLEOTIDE SEQUENCE [LARGE SCALE GENOMIC DNA]</scope>
    <source>
        <strain evidence="8">NBRC 102515 / DSM 9628</strain>
    </source>
</reference>
<dbReference type="Gene3D" id="3.10.105.10">
    <property type="entry name" value="Dipeptide-binding Protein, Domain 3"/>
    <property type="match status" value="1"/>
</dbReference>
<evidence type="ECO:0000256" key="2">
    <source>
        <dbReference type="ARBA" id="ARBA00005695"/>
    </source>
</evidence>
<evidence type="ECO:0000256" key="3">
    <source>
        <dbReference type="ARBA" id="ARBA00022448"/>
    </source>
</evidence>
<dbReference type="InterPro" id="IPR039424">
    <property type="entry name" value="SBP_5"/>
</dbReference>
<dbReference type="PANTHER" id="PTHR30290:SF10">
    <property type="entry name" value="PERIPLASMIC OLIGOPEPTIDE-BINDING PROTEIN-RELATED"/>
    <property type="match status" value="1"/>
</dbReference>
<dbReference type="GO" id="GO:0043190">
    <property type="term" value="C:ATP-binding cassette (ABC) transporter complex"/>
    <property type="evidence" value="ECO:0007669"/>
    <property type="project" value="InterPro"/>
</dbReference>
<dbReference type="Pfam" id="PF00496">
    <property type="entry name" value="SBP_bac_5"/>
    <property type="match status" value="1"/>
</dbReference>
<dbReference type="PANTHER" id="PTHR30290">
    <property type="entry name" value="PERIPLASMIC BINDING COMPONENT OF ABC TRANSPORTER"/>
    <property type="match status" value="1"/>
</dbReference>
<keyword evidence="4 5" id="KW-0732">Signal</keyword>
<proteinExistence type="inferred from homology"/>
<comment type="similarity">
    <text evidence="2">Belongs to the bacterial solute-binding protein 5 family.</text>
</comment>
<feature type="chain" id="PRO_5004798245" evidence="5">
    <location>
        <begin position="28"/>
        <end position="602"/>
    </location>
</feature>
<evidence type="ECO:0000259" key="6">
    <source>
        <dbReference type="Pfam" id="PF00496"/>
    </source>
</evidence>
<dbReference type="SUPFAM" id="SSF53850">
    <property type="entry name" value="Periplasmic binding protein-like II"/>
    <property type="match status" value="1"/>
</dbReference>
<sequence length="602" mass="68212">MKSPWIRRLALAACIGMAGITPLAASAAAAAKAPVKVLRYILPAAETGFDPATARDLYSNLIVQAMFDTLYTYDYLARPARIVPQAAAALPEISADGKTYTIRLKKGILFTPDPAFKGKRRELTMADFVYSWKRLFDPRLASPHSWLFENKIVGFDELAAEAKKTNKLDYDKNVAGFEILDPYTLRIHLKQTDFNLPMVLAHQPTSALAREVVEKYGDIKGEVASNPVGSAFYKLGEWVRGNRIVLNENTDHLPETWNFQAGDDPDDQRIVAQMKGKKIPQIGRIEISVMIEDQSRWLSFQSGGTDLFWLDGPLAPKAMLDGKLRPELATKGVQLSRLLDPEMTYYYWNMEDPVLGGFSKEKIALRRAIAMAHNIDEEIRIVWNGQAQRLDYPIPPGVVGYDPKYKSLLQYDPVLANKLLDKFGYKKGADGWRTLPDGKPLLIRYVSRNEANGVLQAEMWRKTYNAIGIRMENDRMIFSDIMKEEKNCKLQTRTAPWIADYPDGDNFMQLFYGPNAKQNNNGCYQDPVYDQWYAASQKLPDGPERDALYHKMARQLEVNAGSLIGYARYRNMLAQKTVLGYKKHPVLLEEFQYIDIDPALAK</sequence>
<comment type="subcellular location">
    <subcellularLocation>
        <location evidence="1">Cell envelope</location>
    </subcellularLocation>
</comment>
<dbReference type="RefSeq" id="WP_038495776.1">
    <property type="nucleotide sequence ID" value="NZ_BCTH01000074.1"/>
</dbReference>
<dbReference type="OrthoDB" id="9801912at2"/>
<dbReference type="PATRIC" id="fig|1349767.4.peg.867"/>
<organism evidence="7 8">
    <name type="scientific">Janthinobacterium agaricidamnosum NBRC 102515 = DSM 9628</name>
    <dbReference type="NCBI Taxonomy" id="1349767"/>
    <lineage>
        <taxon>Bacteria</taxon>
        <taxon>Pseudomonadati</taxon>
        <taxon>Pseudomonadota</taxon>
        <taxon>Betaproteobacteria</taxon>
        <taxon>Burkholderiales</taxon>
        <taxon>Oxalobacteraceae</taxon>
        <taxon>Janthinobacterium</taxon>
    </lineage>
</organism>
<evidence type="ECO:0000256" key="5">
    <source>
        <dbReference type="SAM" id="SignalP"/>
    </source>
</evidence>
<accession>W0VC80</accession>
<name>W0VC80_9BURK</name>
<protein>
    <submittedName>
        <fullName evidence="7">Bacterial extracellular solute-binding s, 5 Middle family protein</fullName>
    </submittedName>
</protein>
<feature type="domain" description="Solute-binding protein family 5" evidence="6">
    <location>
        <begin position="82"/>
        <end position="518"/>
    </location>
</feature>
<dbReference type="InterPro" id="IPR000914">
    <property type="entry name" value="SBP_5_dom"/>
</dbReference>
<evidence type="ECO:0000313" key="7">
    <source>
        <dbReference type="EMBL" id="CDG84912.1"/>
    </source>
</evidence>
<dbReference type="KEGG" id="jag:GJA_4304"/>
<dbReference type="eggNOG" id="COG4166">
    <property type="taxonomic scope" value="Bacteria"/>
</dbReference>
<keyword evidence="8" id="KW-1185">Reference proteome</keyword>
<dbReference type="Gene3D" id="3.90.76.10">
    <property type="entry name" value="Dipeptide-binding Protein, Domain 1"/>
    <property type="match status" value="1"/>
</dbReference>
<evidence type="ECO:0000313" key="8">
    <source>
        <dbReference type="Proteomes" id="UP000027604"/>
    </source>
</evidence>
<evidence type="ECO:0000256" key="1">
    <source>
        <dbReference type="ARBA" id="ARBA00004196"/>
    </source>
</evidence>
<dbReference type="Proteomes" id="UP000027604">
    <property type="component" value="Chromosome I"/>
</dbReference>
<feature type="signal peptide" evidence="5">
    <location>
        <begin position="1"/>
        <end position="27"/>
    </location>
</feature>
<dbReference type="GO" id="GO:0030288">
    <property type="term" value="C:outer membrane-bounded periplasmic space"/>
    <property type="evidence" value="ECO:0007669"/>
    <property type="project" value="UniProtKB-ARBA"/>
</dbReference>
<evidence type="ECO:0000256" key="4">
    <source>
        <dbReference type="ARBA" id="ARBA00022729"/>
    </source>
</evidence>
<dbReference type="PIRSF" id="PIRSF002741">
    <property type="entry name" value="MppA"/>
    <property type="match status" value="1"/>
</dbReference>